<accession>A0A1C2DZE8</accession>
<dbReference type="EMBL" id="MDEO01000030">
    <property type="protein sequence ID" value="OCX20013.1"/>
    <property type="molecule type" value="Genomic_DNA"/>
</dbReference>
<evidence type="ECO:0008006" key="3">
    <source>
        <dbReference type="Google" id="ProtNLM"/>
    </source>
</evidence>
<dbReference type="Proteomes" id="UP000094412">
    <property type="component" value="Unassembled WGS sequence"/>
</dbReference>
<evidence type="ECO:0000313" key="2">
    <source>
        <dbReference type="Proteomes" id="UP000094412"/>
    </source>
</evidence>
<dbReference type="AlphaFoldDB" id="A0A1C2DZE8"/>
<protein>
    <recommendedName>
        <fullName evidence="3">Bacteriocin-protection protein</fullName>
    </recommendedName>
</protein>
<gene>
    <name evidence="1" type="ORF">QV13_09255</name>
</gene>
<sequence>MLAVASSAEWRAWLETNGRTARGVSLLIRHKTSEAPGIHFHQAIEDALCYGWADGRASRRDTDSFHLTFSPRPVDGVWDRISRERAESLIDRGLMREPGLAAIRLARSAGNWETAAGAFPASLPVDLRQEFDKNRAAYRNFERLPTPSRRLILDWISRAGQQQTRQRRIEQAVAMAEGVAGNTGTSASS</sequence>
<proteinExistence type="predicted"/>
<dbReference type="Pfam" id="PF13376">
    <property type="entry name" value="OmdA"/>
    <property type="match status" value="1"/>
</dbReference>
<reference evidence="1 2" key="1">
    <citation type="submission" date="2016-08" db="EMBL/GenBank/DDBJ databases">
        <title>Whole genome sequence of Mesorhizobium sp. strain UASWS1009 isolated from industrial sewage.</title>
        <authorList>
            <person name="Crovadore J."/>
            <person name="Calmin G."/>
            <person name="Chablais R."/>
            <person name="Cochard B."/>
            <person name="Lefort F."/>
        </authorList>
    </citation>
    <scope>NUCLEOTIDE SEQUENCE [LARGE SCALE GENOMIC DNA]</scope>
    <source>
        <strain evidence="1 2">UASWS1009</strain>
    </source>
</reference>
<evidence type="ECO:0000313" key="1">
    <source>
        <dbReference type="EMBL" id="OCX20013.1"/>
    </source>
</evidence>
<comment type="caution">
    <text evidence="1">The sequence shown here is derived from an EMBL/GenBank/DDBJ whole genome shotgun (WGS) entry which is preliminary data.</text>
</comment>
<keyword evidence="2" id="KW-1185">Reference proteome</keyword>
<organism evidence="1 2">
    <name type="scientific">Mesorhizobium hungaricum</name>
    <dbReference type="NCBI Taxonomy" id="1566387"/>
    <lineage>
        <taxon>Bacteria</taxon>
        <taxon>Pseudomonadati</taxon>
        <taxon>Pseudomonadota</taxon>
        <taxon>Alphaproteobacteria</taxon>
        <taxon>Hyphomicrobiales</taxon>
        <taxon>Phyllobacteriaceae</taxon>
        <taxon>Mesorhizobium</taxon>
    </lineage>
</organism>
<name>A0A1C2DZE8_9HYPH</name>